<keyword evidence="1" id="KW-0812">Transmembrane</keyword>
<keyword evidence="1" id="KW-1133">Transmembrane helix</keyword>
<feature type="transmembrane region" description="Helical" evidence="1">
    <location>
        <begin position="83"/>
        <end position="101"/>
    </location>
</feature>
<feature type="transmembrane region" description="Helical" evidence="1">
    <location>
        <begin position="300"/>
        <end position="321"/>
    </location>
</feature>
<reference evidence="2" key="1">
    <citation type="submission" date="2023-07" db="EMBL/GenBank/DDBJ databases">
        <title>Sequencing the genomes of 1000 actinobacteria strains.</title>
        <authorList>
            <person name="Klenk H.-P."/>
        </authorList>
    </citation>
    <scope>NUCLEOTIDE SEQUENCE</scope>
    <source>
        <strain evidence="2">DSM 44707</strain>
    </source>
</reference>
<sequence length="337" mass="35366">MIERRGAWTLLGAYTLLWFGVAWDGQWHVDVGPDTFYTAPHLMFYAGSALLGFCSLAVVLLVTRRPEASAGTTVPVGPFRAPIAFLVTGLGAAAHLLYGATDLWWHEVYGFDILEETPSHFGLFLGMQLEIAGVVLAFLGLRGERSGRWGLAAAISLFVASAAIGVDGEPLGIPLNVLGLGAGTAWVVGMVVGAGLSARWLAAIGAAYVVLLGLTFLFPPWATRVYADAIDLRMRDNAPGIPIAALALPLLFPLIALLLAAAVRTARRRRLTPRVAMLAVGALTALTVVAQTVLMSSPSIATVLHLALTGAAGAGLCWVGWQNAALLRAARPEVAVA</sequence>
<dbReference type="RefSeq" id="WP_310368504.1">
    <property type="nucleotide sequence ID" value="NZ_JAVDYB010000001.1"/>
</dbReference>
<comment type="caution">
    <text evidence="2">The sequence shown here is derived from an EMBL/GenBank/DDBJ whole genome shotgun (WGS) entry which is preliminary data.</text>
</comment>
<accession>A0AAE3YPW1</accession>
<keyword evidence="1" id="KW-0472">Membrane</keyword>
<evidence type="ECO:0000313" key="3">
    <source>
        <dbReference type="Proteomes" id="UP001183643"/>
    </source>
</evidence>
<organism evidence="2 3">
    <name type="scientific">Catenuloplanes atrovinosus</name>
    <dbReference type="NCBI Taxonomy" id="137266"/>
    <lineage>
        <taxon>Bacteria</taxon>
        <taxon>Bacillati</taxon>
        <taxon>Actinomycetota</taxon>
        <taxon>Actinomycetes</taxon>
        <taxon>Micromonosporales</taxon>
        <taxon>Micromonosporaceae</taxon>
        <taxon>Catenuloplanes</taxon>
    </lineage>
</organism>
<evidence type="ECO:0000313" key="2">
    <source>
        <dbReference type="EMBL" id="MDR7276406.1"/>
    </source>
</evidence>
<keyword evidence="3" id="KW-1185">Reference proteome</keyword>
<dbReference type="Proteomes" id="UP001183643">
    <property type="component" value="Unassembled WGS sequence"/>
</dbReference>
<name>A0AAE3YPW1_9ACTN</name>
<dbReference type="EMBL" id="JAVDYB010000001">
    <property type="protein sequence ID" value="MDR7276406.1"/>
    <property type="molecule type" value="Genomic_DNA"/>
</dbReference>
<dbReference type="AlphaFoldDB" id="A0AAE3YPW1"/>
<evidence type="ECO:0000256" key="1">
    <source>
        <dbReference type="SAM" id="Phobius"/>
    </source>
</evidence>
<feature type="transmembrane region" description="Helical" evidence="1">
    <location>
        <begin position="7"/>
        <end position="23"/>
    </location>
</feature>
<feature type="transmembrane region" description="Helical" evidence="1">
    <location>
        <begin position="148"/>
        <end position="166"/>
    </location>
</feature>
<protein>
    <submittedName>
        <fullName evidence="2">Uncharacterized protein</fullName>
    </submittedName>
</protein>
<gene>
    <name evidence="2" type="ORF">J2S41_003184</name>
</gene>
<feature type="transmembrane region" description="Helical" evidence="1">
    <location>
        <begin position="43"/>
        <end position="62"/>
    </location>
</feature>
<feature type="transmembrane region" description="Helical" evidence="1">
    <location>
        <begin position="172"/>
        <end position="193"/>
    </location>
</feature>
<feature type="transmembrane region" description="Helical" evidence="1">
    <location>
        <begin position="121"/>
        <end position="141"/>
    </location>
</feature>
<proteinExistence type="predicted"/>
<feature type="transmembrane region" description="Helical" evidence="1">
    <location>
        <begin position="275"/>
        <end position="294"/>
    </location>
</feature>
<feature type="transmembrane region" description="Helical" evidence="1">
    <location>
        <begin position="200"/>
        <end position="221"/>
    </location>
</feature>
<feature type="transmembrane region" description="Helical" evidence="1">
    <location>
        <begin position="241"/>
        <end position="263"/>
    </location>
</feature>